<dbReference type="Pfam" id="PF03968">
    <property type="entry name" value="LptD_N"/>
    <property type="match status" value="1"/>
</dbReference>
<dbReference type="Gene3D" id="2.60.450.10">
    <property type="entry name" value="Lipopolysaccharide (LPS) transport protein A like domain"/>
    <property type="match status" value="1"/>
</dbReference>
<evidence type="ECO:0000256" key="2">
    <source>
        <dbReference type="SAM" id="MobiDB-lite"/>
    </source>
</evidence>
<dbReference type="KEGG" id="dvl:Dvul_1507"/>
<evidence type="ECO:0000256" key="1">
    <source>
        <dbReference type="ARBA" id="ARBA00022729"/>
    </source>
</evidence>
<gene>
    <name evidence="5" type="ordered locus">Dvul_1507</name>
</gene>
<feature type="region of interest" description="Disordered" evidence="2">
    <location>
        <begin position="164"/>
        <end position="196"/>
    </location>
</feature>
<feature type="domain" description="Organic solvent tolerance-like N-terminal" evidence="4">
    <location>
        <begin position="44"/>
        <end position="162"/>
    </location>
</feature>
<dbReference type="GO" id="GO:0030288">
    <property type="term" value="C:outer membrane-bounded periplasmic space"/>
    <property type="evidence" value="ECO:0007669"/>
    <property type="project" value="TreeGrafter"/>
</dbReference>
<dbReference type="InterPro" id="IPR052037">
    <property type="entry name" value="LPS_export_LptA"/>
</dbReference>
<organism evidence="5 6">
    <name type="scientific">Nitratidesulfovibrio vulgaris (strain DP4)</name>
    <name type="common">Desulfovibrio vulgaris</name>
    <dbReference type="NCBI Taxonomy" id="391774"/>
    <lineage>
        <taxon>Bacteria</taxon>
        <taxon>Pseudomonadati</taxon>
        <taxon>Thermodesulfobacteriota</taxon>
        <taxon>Desulfovibrionia</taxon>
        <taxon>Desulfovibrionales</taxon>
        <taxon>Desulfovibrionaceae</taxon>
        <taxon>Nitratidesulfovibrio</taxon>
    </lineage>
</organism>
<reference evidence="6" key="1">
    <citation type="journal article" date="2009" name="Environ. Microbiol.">
        <title>Contribution of mobile genetic elements to Desulfovibrio vulgaris genome plasticity.</title>
        <authorList>
            <person name="Walker C.B."/>
            <person name="Stolyar S."/>
            <person name="Chivian D."/>
            <person name="Pinel N."/>
            <person name="Gabster J.A."/>
            <person name="Dehal P.S."/>
            <person name="He Z."/>
            <person name="Yang Z.K."/>
            <person name="Yen H.C."/>
            <person name="Zhou J."/>
            <person name="Wall J.D."/>
            <person name="Hazen T.C."/>
            <person name="Arkin A.P."/>
            <person name="Stahl D.A."/>
        </authorList>
    </citation>
    <scope>NUCLEOTIDE SEQUENCE [LARGE SCALE GENOMIC DNA]</scope>
    <source>
        <strain evidence="6">DP4</strain>
    </source>
</reference>
<evidence type="ECO:0000313" key="6">
    <source>
        <dbReference type="Proteomes" id="UP000009173"/>
    </source>
</evidence>
<proteinExistence type="predicted"/>
<dbReference type="RefSeq" id="WP_011792315.1">
    <property type="nucleotide sequence ID" value="NC_008751.1"/>
</dbReference>
<evidence type="ECO:0000259" key="4">
    <source>
        <dbReference type="Pfam" id="PF03968"/>
    </source>
</evidence>
<dbReference type="GO" id="GO:0017089">
    <property type="term" value="F:glycolipid transfer activity"/>
    <property type="evidence" value="ECO:0007669"/>
    <property type="project" value="TreeGrafter"/>
</dbReference>
<evidence type="ECO:0000313" key="5">
    <source>
        <dbReference type="EMBL" id="ABM28524.1"/>
    </source>
</evidence>
<accession>A0A0H3A8B5</accession>
<sequence length="196" mass="21164" precursor="true">MASRLVPFLLSLTMAAAVAFPVPTACAQPKATANPAQKSVPTTVTAQRMQYDANKQSVVFEGDVYVKRPDFELWSVKLTLHLGKSKEGKSGGDVPGGMDAGEIERIVAEKNVRMVREGRNGTCQKATYTTNDGLMIMEGSPVLFDKENVVKGEVIYFYTRENRSEVHGGTSRPVEAVFTSSSSASLPGAEKAKESE</sequence>
<dbReference type="PANTHER" id="PTHR36504:SF1">
    <property type="entry name" value="LIPOPOLYSACCHARIDE EXPORT SYSTEM PROTEIN LPTA"/>
    <property type="match status" value="1"/>
</dbReference>
<dbReference type="EMBL" id="CP000527">
    <property type="protein sequence ID" value="ABM28524.1"/>
    <property type="molecule type" value="Genomic_DNA"/>
</dbReference>
<name>A0A0H3A8B5_NITV4</name>
<dbReference type="GO" id="GO:0009279">
    <property type="term" value="C:cell outer membrane"/>
    <property type="evidence" value="ECO:0007669"/>
    <property type="project" value="TreeGrafter"/>
</dbReference>
<dbReference type="Proteomes" id="UP000009173">
    <property type="component" value="Chromosome"/>
</dbReference>
<dbReference type="AlphaFoldDB" id="A0A0H3A8B5"/>
<dbReference type="HOGENOM" id="CLU_095993_7_1_7"/>
<dbReference type="PANTHER" id="PTHR36504">
    <property type="entry name" value="LIPOPOLYSACCHARIDE EXPORT SYSTEM PROTEIN LPTA"/>
    <property type="match status" value="1"/>
</dbReference>
<dbReference type="GO" id="GO:0015920">
    <property type="term" value="P:lipopolysaccharide transport"/>
    <property type="evidence" value="ECO:0007669"/>
    <property type="project" value="TreeGrafter"/>
</dbReference>
<evidence type="ECO:0000256" key="3">
    <source>
        <dbReference type="SAM" id="SignalP"/>
    </source>
</evidence>
<keyword evidence="1 3" id="KW-0732">Signal</keyword>
<dbReference type="InterPro" id="IPR005653">
    <property type="entry name" value="OstA-like_N"/>
</dbReference>
<protein>
    <submittedName>
        <fullName evidence="5">OstA family protein</fullName>
    </submittedName>
</protein>
<feature type="chain" id="PRO_5002604107" evidence="3">
    <location>
        <begin position="28"/>
        <end position="196"/>
    </location>
</feature>
<feature type="signal peptide" evidence="3">
    <location>
        <begin position="1"/>
        <end position="27"/>
    </location>
</feature>